<protein>
    <submittedName>
        <fullName evidence="1">Uncharacterized protein</fullName>
    </submittedName>
</protein>
<evidence type="ECO:0000313" key="1">
    <source>
        <dbReference type="EMBL" id="KZT68988.1"/>
    </source>
</evidence>
<evidence type="ECO:0000313" key="2">
    <source>
        <dbReference type="Proteomes" id="UP000076727"/>
    </source>
</evidence>
<organism evidence="1 2">
    <name type="scientific">Daedalea quercina L-15889</name>
    <dbReference type="NCBI Taxonomy" id="1314783"/>
    <lineage>
        <taxon>Eukaryota</taxon>
        <taxon>Fungi</taxon>
        <taxon>Dikarya</taxon>
        <taxon>Basidiomycota</taxon>
        <taxon>Agaricomycotina</taxon>
        <taxon>Agaricomycetes</taxon>
        <taxon>Polyporales</taxon>
        <taxon>Fomitopsis</taxon>
    </lineage>
</organism>
<dbReference type="AlphaFoldDB" id="A0A165Q492"/>
<keyword evidence="2" id="KW-1185">Reference proteome</keyword>
<dbReference type="Proteomes" id="UP000076727">
    <property type="component" value="Unassembled WGS sequence"/>
</dbReference>
<dbReference type="OrthoDB" id="2748942at2759"/>
<dbReference type="EMBL" id="KV429061">
    <property type="protein sequence ID" value="KZT68988.1"/>
    <property type="molecule type" value="Genomic_DNA"/>
</dbReference>
<gene>
    <name evidence="1" type="ORF">DAEQUDRAFT_765774</name>
</gene>
<sequence length="79" mass="9505">MCHYRRVRNHYKKCTHYIDLPDEEIKCEDRFCKFSPRHPPDCVPPECTKTCWQYHQSPVQYTPVIDNYCPVCIQTGRAQ</sequence>
<reference evidence="1 2" key="1">
    <citation type="journal article" date="2016" name="Mol. Biol. Evol.">
        <title>Comparative Genomics of Early-Diverging Mushroom-Forming Fungi Provides Insights into the Origins of Lignocellulose Decay Capabilities.</title>
        <authorList>
            <person name="Nagy L.G."/>
            <person name="Riley R."/>
            <person name="Tritt A."/>
            <person name="Adam C."/>
            <person name="Daum C."/>
            <person name="Floudas D."/>
            <person name="Sun H."/>
            <person name="Yadav J.S."/>
            <person name="Pangilinan J."/>
            <person name="Larsson K.H."/>
            <person name="Matsuura K."/>
            <person name="Barry K."/>
            <person name="Labutti K."/>
            <person name="Kuo R."/>
            <person name="Ohm R.A."/>
            <person name="Bhattacharya S.S."/>
            <person name="Shirouzu T."/>
            <person name="Yoshinaga Y."/>
            <person name="Martin F.M."/>
            <person name="Grigoriev I.V."/>
            <person name="Hibbett D.S."/>
        </authorList>
    </citation>
    <scope>NUCLEOTIDE SEQUENCE [LARGE SCALE GENOMIC DNA]</scope>
    <source>
        <strain evidence="1 2">L-15889</strain>
    </source>
</reference>
<proteinExistence type="predicted"/>
<name>A0A165Q492_9APHY</name>
<accession>A0A165Q492</accession>